<dbReference type="EMBL" id="PDOE01000001">
    <property type="protein sequence ID" value="RKL69085.1"/>
    <property type="molecule type" value="Genomic_DNA"/>
</dbReference>
<name>A0A3A9KMG8_9BACI</name>
<dbReference type="RefSeq" id="WP_110936276.1">
    <property type="nucleotide sequence ID" value="NZ_KZ614146.1"/>
</dbReference>
<proteinExistence type="predicted"/>
<evidence type="ECO:0000313" key="1">
    <source>
        <dbReference type="EMBL" id="RKL69085.1"/>
    </source>
</evidence>
<gene>
    <name evidence="1" type="ORF">CR203_03320</name>
</gene>
<keyword evidence="2" id="KW-1185">Reference proteome</keyword>
<organism evidence="1 2">
    <name type="scientific">Salipaludibacillus neizhouensis</name>
    <dbReference type="NCBI Taxonomy" id="885475"/>
    <lineage>
        <taxon>Bacteria</taxon>
        <taxon>Bacillati</taxon>
        <taxon>Bacillota</taxon>
        <taxon>Bacilli</taxon>
        <taxon>Bacillales</taxon>
        <taxon>Bacillaceae</taxon>
    </lineage>
</organism>
<reference evidence="1 2" key="1">
    <citation type="submission" date="2017-10" db="EMBL/GenBank/DDBJ databases">
        <title>Bacillus sp. nov., a halophilic bacterium isolated from a Keqin Lake.</title>
        <authorList>
            <person name="Wang H."/>
        </authorList>
    </citation>
    <scope>NUCLEOTIDE SEQUENCE [LARGE SCALE GENOMIC DNA]</scope>
    <source>
        <strain evidence="1 2">KCTC 13187</strain>
    </source>
</reference>
<dbReference type="AlphaFoldDB" id="A0A3A9KMG8"/>
<dbReference type="Proteomes" id="UP000281498">
    <property type="component" value="Unassembled WGS sequence"/>
</dbReference>
<sequence length="130" mass="15015">MTRKINFEKLNRVIKCPHCDNEEILGDICHVCNLPTVNKCSGFDKKYLQDIYDGPWLTFEKSCGKILPTNARYCYSCNSTSTFIECGHLVHHEEEMEYLKGLDANKERTPLNRDDYNELSSIGLIGNQNY</sequence>
<protein>
    <submittedName>
        <fullName evidence="1">Uncharacterized protein</fullName>
    </submittedName>
</protein>
<accession>A0A3A9KMG8</accession>
<dbReference type="OrthoDB" id="9816277at2"/>
<evidence type="ECO:0000313" key="2">
    <source>
        <dbReference type="Proteomes" id="UP000281498"/>
    </source>
</evidence>
<comment type="caution">
    <text evidence="1">The sequence shown here is derived from an EMBL/GenBank/DDBJ whole genome shotgun (WGS) entry which is preliminary data.</text>
</comment>